<dbReference type="HAMAP" id="MF_00735">
    <property type="entry name" value="Methyltr_PrmA"/>
    <property type="match status" value="1"/>
</dbReference>
<dbReference type="EC" id="2.1.1.-" evidence="6"/>
<feature type="binding site" evidence="6">
    <location>
        <position position="226"/>
    </location>
    <ligand>
        <name>S-adenosyl-L-methionine</name>
        <dbReference type="ChEBI" id="CHEBI:59789"/>
    </ligand>
</feature>
<protein>
    <recommendedName>
        <fullName evidence="6">Ribosomal protein L11 methyltransferase</fullName>
        <shortName evidence="6">L11 Mtase</shortName>
        <ecNumber evidence="6">2.1.1.-</ecNumber>
    </recommendedName>
</protein>
<sequence length="297" mass="32000">MRQIRLYIAAAKAQAEAIYAAIETVFEEDGYPVAIVELDEAAALFEVSVYIDEAQAAETRQRFAQAANVAAEALQTEVLPEIDWVKHSLAGLRPVRAGRFFVHGSHDRDKIESGDLAVEIDAGQAFGTGHHGTTAGCLEMVARVVESEKPHNALDLGTGSGVLAIAMAKLHPMPILASDIDPVATEVAVDNIRLNGVEQWVAAVTAIGFDHEEMQKRRPFDLIVANILALPLIELAPAMARQVAAGGSVILSGILDSQHDKVLAAYLAEGLQHQETLHREGWVTIHLKRQAGDVSIF</sequence>
<dbReference type="KEGG" id="thd:BHV28_13080"/>
<evidence type="ECO:0000256" key="3">
    <source>
        <dbReference type="ARBA" id="ARBA00022603"/>
    </source>
</evidence>
<feature type="binding site" evidence="6">
    <location>
        <position position="179"/>
    </location>
    <ligand>
        <name>S-adenosyl-L-methionine</name>
        <dbReference type="ChEBI" id="CHEBI:59789"/>
    </ligand>
</feature>
<dbReference type="NCBIfam" id="NF001784">
    <property type="entry name" value="PRK00517.2-1"/>
    <property type="match status" value="1"/>
</dbReference>
<evidence type="ECO:0000256" key="4">
    <source>
        <dbReference type="ARBA" id="ARBA00022679"/>
    </source>
</evidence>
<keyword evidence="4 6" id="KW-0808">Transferase</keyword>
<reference evidence="7 8" key="2">
    <citation type="journal article" date="2016" name="Sci. Rep.">
        <title>The genome of Rhizobiales bacteria in predatory ants reveals urease gene functions but no genes for nitrogen fixation.</title>
        <authorList>
            <person name="Neuvonen M.M."/>
            <person name="Tamarit D."/>
            <person name="Naslund K."/>
            <person name="Liebig J."/>
            <person name="Feldhaar H."/>
            <person name="Moran N.A."/>
            <person name="Guy L."/>
            <person name="Andersson S.G."/>
        </authorList>
    </citation>
    <scope>NUCLEOTIDE SEQUENCE [LARGE SCALE GENOMIC DNA]</scope>
    <source>
        <strain evidence="7 8">Hsal</strain>
    </source>
</reference>
<keyword evidence="7" id="KW-0687">Ribonucleoprotein</keyword>
<keyword evidence="7" id="KW-0689">Ribosomal protein</keyword>
<dbReference type="Gene3D" id="3.40.50.150">
    <property type="entry name" value="Vaccinia Virus protein VP39"/>
    <property type="match status" value="1"/>
</dbReference>
<evidence type="ECO:0000256" key="6">
    <source>
        <dbReference type="HAMAP-Rule" id="MF_00735"/>
    </source>
</evidence>
<comment type="similarity">
    <text evidence="1 6">Belongs to the methyltransferase superfamily. PrmA family.</text>
</comment>
<comment type="subcellular location">
    <subcellularLocation>
        <location evidence="6">Cytoplasm</location>
    </subcellularLocation>
</comment>
<dbReference type="GO" id="GO:0016279">
    <property type="term" value="F:protein-lysine N-methyltransferase activity"/>
    <property type="evidence" value="ECO:0007669"/>
    <property type="project" value="RHEA"/>
</dbReference>
<dbReference type="GO" id="GO:0005840">
    <property type="term" value="C:ribosome"/>
    <property type="evidence" value="ECO:0007669"/>
    <property type="project" value="UniProtKB-KW"/>
</dbReference>
<dbReference type="EMBL" id="CP017315">
    <property type="protein sequence ID" value="AQS41992.1"/>
    <property type="molecule type" value="Genomic_DNA"/>
</dbReference>
<dbReference type="PANTHER" id="PTHR43648">
    <property type="entry name" value="ELECTRON TRANSFER FLAVOPROTEIN BETA SUBUNIT LYSINE METHYLTRANSFERASE"/>
    <property type="match status" value="1"/>
</dbReference>
<keyword evidence="5 6" id="KW-0949">S-adenosyl-L-methionine</keyword>
<comment type="function">
    <text evidence="6">Methylates ribosomal protein L11.</text>
</comment>
<feature type="binding site" evidence="6">
    <location>
        <position position="157"/>
    </location>
    <ligand>
        <name>S-adenosyl-L-methionine</name>
        <dbReference type="ChEBI" id="CHEBI:59789"/>
    </ligand>
</feature>
<gene>
    <name evidence="6 7" type="primary">prmA</name>
    <name evidence="7" type="ORF">BHV28_13080</name>
</gene>
<dbReference type="InterPro" id="IPR004498">
    <property type="entry name" value="Ribosomal_PrmA_MeTrfase"/>
</dbReference>
<evidence type="ECO:0000256" key="2">
    <source>
        <dbReference type="ARBA" id="ARBA00022490"/>
    </source>
</evidence>
<dbReference type="STRING" id="1902579.BHV28_13080"/>
<name>A0A1U9JVT8_9HYPH</name>
<dbReference type="InterPro" id="IPR029063">
    <property type="entry name" value="SAM-dependent_MTases_sf"/>
</dbReference>
<dbReference type="SUPFAM" id="SSF53335">
    <property type="entry name" value="S-adenosyl-L-methionine-dependent methyltransferases"/>
    <property type="match status" value="1"/>
</dbReference>
<feature type="binding site" evidence="6">
    <location>
        <position position="134"/>
    </location>
    <ligand>
        <name>S-adenosyl-L-methionine</name>
        <dbReference type="ChEBI" id="CHEBI:59789"/>
    </ligand>
</feature>
<dbReference type="AlphaFoldDB" id="A0A1U9JVT8"/>
<dbReference type="GO" id="GO:0005737">
    <property type="term" value="C:cytoplasm"/>
    <property type="evidence" value="ECO:0007669"/>
    <property type="project" value="UniProtKB-SubCell"/>
</dbReference>
<keyword evidence="8" id="KW-1185">Reference proteome</keyword>
<proteinExistence type="inferred from homology"/>
<dbReference type="Proteomes" id="UP000188912">
    <property type="component" value="Chromosome"/>
</dbReference>
<evidence type="ECO:0000256" key="1">
    <source>
        <dbReference type="ARBA" id="ARBA00009741"/>
    </source>
</evidence>
<reference evidence="7 8" key="1">
    <citation type="journal article" date="2010" name="Science">
        <title>Genomic comparison of the ants Camponotus floridanus and Harpegnathos saltator.</title>
        <authorList>
            <person name="Bonasio R."/>
            <person name="Zhang G."/>
            <person name="Ye C."/>
            <person name="Mutti N.S."/>
            <person name="Fang X."/>
            <person name="Qin N."/>
            <person name="Donahue G."/>
            <person name="Yang P."/>
            <person name="Li Q."/>
            <person name="Li C."/>
            <person name="Zhang P."/>
            <person name="Huang Z."/>
            <person name="Berger S.L."/>
            <person name="Reinberg D."/>
            <person name="Wang J."/>
            <person name="Liebig J."/>
        </authorList>
    </citation>
    <scope>NUCLEOTIDE SEQUENCE [LARGE SCALE GENOMIC DNA]</scope>
    <source>
        <strain evidence="7 8">Hsal</strain>
    </source>
</reference>
<dbReference type="GO" id="GO:0032259">
    <property type="term" value="P:methylation"/>
    <property type="evidence" value="ECO:0007669"/>
    <property type="project" value="UniProtKB-KW"/>
</dbReference>
<accession>A0A1U9JVT8</accession>
<evidence type="ECO:0000313" key="8">
    <source>
        <dbReference type="Proteomes" id="UP000188912"/>
    </source>
</evidence>
<dbReference type="PIRSF" id="PIRSF000401">
    <property type="entry name" value="RPL11_MTase"/>
    <property type="match status" value="1"/>
</dbReference>
<keyword evidence="2 6" id="KW-0963">Cytoplasm</keyword>
<comment type="catalytic activity">
    <reaction evidence="6">
        <text>L-lysyl-[protein] + 3 S-adenosyl-L-methionine = N(6),N(6),N(6)-trimethyl-L-lysyl-[protein] + 3 S-adenosyl-L-homocysteine + 3 H(+)</text>
        <dbReference type="Rhea" id="RHEA:54192"/>
        <dbReference type="Rhea" id="RHEA-COMP:9752"/>
        <dbReference type="Rhea" id="RHEA-COMP:13826"/>
        <dbReference type="ChEBI" id="CHEBI:15378"/>
        <dbReference type="ChEBI" id="CHEBI:29969"/>
        <dbReference type="ChEBI" id="CHEBI:57856"/>
        <dbReference type="ChEBI" id="CHEBI:59789"/>
        <dbReference type="ChEBI" id="CHEBI:61961"/>
    </reaction>
</comment>
<evidence type="ECO:0000256" key="5">
    <source>
        <dbReference type="ARBA" id="ARBA00022691"/>
    </source>
</evidence>
<keyword evidence="3 6" id="KW-0489">Methyltransferase</keyword>
<dbReference type="PANTHER" id="PTHR43648:SF1">
    <property type="entry name" value="ELECTRON TRANSFER FLAVOPROTEIN BETA SUBUNIT LYSINE METHYLTRANSFERASE"/>
    <property type="match status" value="1"/>
</dbReference>
<dbReference type="Pfam" id="PF06325">
    <property type="entry name" value="PrmA"/>
    <property type="match status" value="1"/>
</dbReference>
<dbReference type="InterPro" id="IPR050078">
    <property type="entry name" value="Ribosomal_L11_MeTrfase_PrmA"/>
</dbReference>
<evidence type="ECO:0000313" key="7">
    <source>
        <dbReference type="EMBL" id="AQS41992.1"/>
    </source>
</evidence>
<organism evidence="7 8">
    <name type="scientific">Candidatus Tokpelaia hoelldobleri</name>
    <dbReference type="NCBI Taxonomy" id="1902579"/>
    <lineage>
        <taxon>Bacteria</taxon>
        <taxon>Pseudomonadati</taxon>
        <taxon>Pseudomonadota</taxon>
        <taxon>Alphaproteobacteria</taxon>
        <taxon>Hyphomicrobiales</taxon>
        <taxon>Candidatus Tokpelaia</taxon>
    </lineage>
</organism>
<dbReference type="CDD" id="cd02440">
    <property type="entry name" value="AdoMet_MTases"/>
    <property type="match status" value="1"/>
</dbReference>